<evidence type="ECO:0000313" key="1">
    <source>
        <dbReference type="EMBL" id="CAB4187258.1"/>
    </source>
</evidence>
<accession>A0A6J5R192</accession>
<sequence>MNNELTTMESVDVTARIAAALAASGYYKDIREASQAFVKLQIAREMGLGMKGISDVHIVEGKPTLSYQLILSKVRMFTGPHGTDRYSFRYSRRDDECVEIEWLINNEVVGTSKCDTEDAKRMGLAGRGTWQKYPRQMRTARAVIEGVNAFMPEVIGGSIYTPDELGFESGNTGGEGDGFPSMVASSSVTLPSSNTLTIKASDEERDEIVETMISEAVLVLDAAEESADGKVIDPTPVWVEAAGAFFASLTAEKKAEYGKILRIEGYLPEGKITQAKVCEALADSLGARCLELDIVMSELTR</sequence>
<name>A0A6J5R192_9CAUD</name>
<organism evidence="1">
    <name type="scientific">uncultured Caudovirales phage</name>
    <dbReference type="NCBI Taxonomy" id="2100421"/>
    <lineage>
        <taxon>Viruses</taxon>
        <taxon>Duplodnaviria</taxon>
        <taxon>Heunggongvirae</taxon>
        <taxon>Uroviricota</taxon>
        <taxon>Caudoviricetes</taxon>
        <taxon>Peduoviridae</taxon>
        <taxon>Maltschvirus</taxon>
        <taxon>Maltschvirus maltsch</taxon>
    </lineage>
</organism>
<reference evidence="1" key="1">
    <citation type="submission" date="2020-05" db="EMBL/GenBank/DDBJ databases">
        <authorList>
            <person name="Chiriac C."/>
            <person name="Salcher M."/>
            <person name="Ghai R."/>
            <person name="Kavagutti S V."/>
        </authorList>
    </citation>
    <scope>NUCLEOTIDE SEQUENCE</scope>
</reference>
<proteinExistence type="predicted"/>
<gene>
    <name evidence="1" type="ORF">UFOVP1158_3</name>
</gene>
<protein>
    <submittedName>
        <fullName evidence="1">Uncharacterized protein</fullName>
    </submittedName>
</protein>
<dbReference type="EMBL" id="LR797105">
    <property type="protein sequence ID" value="CAB4187258.1"/>
    <property type="molecule type" value="Genomic_DNA"/>
</dbReference>